<keyword evidence="2" id="KW-0732">Signal</keyword>
<gene>
    <name evidence="4" type="ORF">HNP77_001929</name>
</gene>
<protein>
    <recommendedName>
        <fullName evidence="3">FecR protein domain-containing protein</fullName>
    </recommendedName>
</protein>
<feature type="compositionally biased region" description="Polar residues" evidence="1">
    <location>
        <begin position="255"/>
        <end position="275"/>
    </location>
</feature>
<reference evidence="4 5" key="1">
    <citation type="submission" date="2020-08" db="EMBL/GenBank/DDBJ databases">
        <title>Genomic Encyclopedia of Type Strains, Phase IV (KMG-IV): sequencing the most valuable type-strain genomes for metagenomic binning, comparative biology and taxonomic classification.</title>
        <authorList>
            <person name="Goeker M."/>
        </authorList>
    </citation>
    <scope>NUCLEOTIDE SEQUENCE [LARGE SCALE GENOMIC DNA]</scope>
    <source>
        <strain evidence="4 5">DSM 103679</strain>
    </source>
</reference>
<feature type="signal peptide" evidence="2">
    <location>
        <begin position="1"/>
        <end position="22"/>
    </location>
</feature>
<dbReference type="EMBL" id="JACHFR010000003">
    <property type="protein sequence ID" value="MBB5219547.1"/>
    <property type="molecule type" value="Genomic_DNA"/>
</dbReference>
<evidence type="ECO:0000259" key="3">
    <source>
        <dbReference type="Pfam" id="PF04773"/>
    </source>
</evidence>
<organism evidence="4 5">
    <name type="scientific">Treponema rectale</name>
    <dbReference type="NCBI Taxonomy" id="744512"/>
    <lineage>
        <taxon>Bacteria</taxon>
        <taxon>Pseudomonadati</taxon>
        <taxon>Spirochaetota</taxon>
        <taxon>Spirochaetia</taxon>
        <taxon>Spirochaetales</taxon>
        <taxon>Treponemataceae</taxon>
        <taxon>Treponema</taxon>
    </lineage>
</organism>
<feature type="chain" id="PRO_5032289774" description="FecR protein domain-containing protein" evidence="2">
    <location>
        <begin position="23"/>
        <end position="275"/>
    </location>
</feature>
<dbReference type="InterPro" id="IPR006860">
    <property type="entry name" value="FecR"/>
</dbReference>
<accession>A0A840SCP4</accession>
<evidence type="ECO:0000313" key="5">
    <source>
        <dbReference type="Proteomes" id="UP000578697"/>
    </source>
</evidence>
<evidence type="ECO:0000256" key="1">
    <source>
        <dbReference type="SAM" id="MobiDB-lite"/>
    </source>
</evidence>
<dbReference type="PANTHER" id="PTHR38731">
    <property type="entry name" value="LIPL45-RELATED LIPOPROTEIN-RELATED"/>
    <property type="match status" value="1"/>
</dbReference>
<keyword evidence="5" id="KW-1185">Reference proteome</keyword>
<dbReference type="PANTHER" id="PTHR38731:SF1">
    <property type="entry name" value="FECR PROTEIN DOMAIN-CONTAINING PROTEIN"/>
    <property type="match status" value="1"/>
</dbReference>
<dbReference type="AlphaFoldDB" id="A0A840SCP4"/>
<proteinExistence type="predicted"/>
<feature type="region of interest" description="Disordered" evidence="1">
    <location>
        <begin position="161"/>
        <end position="185"/>
    </location>
</feature>
<feature type="domain" description="FecR protein" evidence="3">
    <location>
        <begin position="56"/>
        <end position="141"/>
    </location>
</feature>
<dbReference type="Proteomes" id="UP000578697">
    <property type="component" value="Unassembled WGS sequence"/>
</dbReference>
<feature type="region of interest" description="Disordered" evidence="1">
    <location>
        <begin position="214"/>
        <end position="275"/>
    </location>
</feature>
<name>A0A840SCP4_9SPIR</name>
<evidence type="ECO:0000313" key="4">
    <source>
        <dbReference type="EMBL" id="MBB5219547.1"/>
    </source>
</evidence>
<dbReference type="Pfam" id="PF04773">
    <property type="entry name" value="FecR"/>
    <property type="match status" value="1"/>
</dbReference>
<comment type="caution">
    <text evidence="4">The sequence shown here is derived from an EMBL/GenBank/DDBJ whole genome shotgun (WGS) entry which is preliminary data.</text>
</comment>
<feature type="compositionally biased region" description="Low complexity" evidence="1">
    <location>
        <begin position="230"/>
        <end position="252"/>
    </location>
</feature>
<sequence length="275" mass="28948">MKLKKLFTALTFSAVSVISASAFDVTFVSTTGKVEFQDGGIWVQAQKGDVVEQGTVISTGYKSSAVIRSQNSTFTIGPMTRITLEKLTKQDGRENTQLFIDSGSIQSDVKSGNKFKVRSAVATASVRGTSFKFLSSGRLHVTKGLVALSPAESKRAEIAEKISDSVQNKDPVQPEADSEKPAETKTSIFTSTAEVGEVKGVPVYENQTSTLNAAGTSFSSPAQEKSKEVTTLTSSTSKASETEAASTASAASGIIQGTNSTPENTSVTFTVSIED</sequence>
<dbReference type="RefSeq" id="WP_184652974.1">
    <property type="nucleotide sequence ID" value="NZ_JACHFR010000003.1"/>
</dbReference>
<evidence type="ECO:0000256" key="2">
    <source>
        <dbReference type="SAM" id="SignalP"/>
    </source>
</evidence>
<feature type="compositionally biased region" description="Polar residues" evidence="1">
    <location>
        <begin position="214"/>
        <end position="223"/>
    </location>
</feature>